<evidence type="ECO:0000313" key="2">
    <source>
        <dbReference type="EMBL" id="AWN36941.1"/>
    </source>
</evidence>
<dbReference type="RefSeq" id="WP_109952027.1">
    <property type="nucleotide sequence ID" value="NZ_CP029551.1"/>
</dbReference>
<dbReference type="InterPro" id="IPR003607">
    <property type="entry name" value="HD/PDEase_dom"/>
</dbReference>
<organism evidence="2 3">
    <name type="scientific">Methylobacterium radiodurans</name>
    <dbReference type="NCBI Taxonomy" id="2202828"/>
    <lineage>
        <taxon>Bacteria</taxon>
        <taxon>Pseudomonadati</taxon>
        <taxon>Pseudomonadota</taxon>
        <taxon>Alphaproteobacteria</taxon>
        <taxon>Hyphomicrobiales</taxon>
        <taxon>Methylobacteriaceae</taxon>
        <taxon>Methylobacterium</taxon>
    </lineage>
</organism>
<dbReference type="AlphaFoldDB" id="A0A2U8VU32"/>
<dbReference type="SUPFAM" id="SSF109604">
    <property type="entry name" value="HD-domain/PDEase-like"/>
    <property type="match status" value="1"/>
</dbReference>
<reference evidence="2 3" key="1">
    <citation type="submission" date="2018-05" db="EMBL/GenBank/DDBJ databases">
        <title>Complete Genome Sequence of Methylobacterium sp. 17Sr1-43.</title>
        <authorList>
            <person name="Srinivasan S."/>
        </authorList>
    </citation>
    <scope>NUCLEOTIDE SEQUENCE [LARGE SCALE GENOMIC DNA]</scope>
    <source>
        <strain evidence="2 3">17Sr1-43</strain>
    </source>
</reference>
<dbReference type="SMART" id="SM00471">
    <property type="entry name" value="HDc"/>
    <property type="match status" value="1"/>
</dbReference>
<dbReference type="Gene3D" id="1.10.3210.10">
    <property type="entry name" value="Hypothetical protein af1432"/>
    <property type="match status" value="1"/>
</dbReference>
<dbReference type="EMBL" id="CP029551">
    <property type="protein sequence ID" value="AWN36941.1"/>
    <property type="molecule type" value="Genomic_DNA"/>
</dbReference>
<gene>
    <name evidence="2" type="ORF">DK427_15360</name>
</gene>
<name>A0A2U8VU32_9HYPH</name>
<protein>
    <submittedName>
        <fullName evidence="2">Phosphohydrolase</fullName>
    </submittedName>
</protein>
<dbReference type="Proteomes" id="UP000246058">
    <property type="component" value="Chromosome"/>
</dbReference>
<evidence type="ECO:0000259" key="1">
    <source>
        <dbReference type="SMART" id="SM00471"/>
    </source>
</evidence>
<evidence type="ECO:0000313" key="3">
    <source>
        <dbReference type="Proteomes" id="UP000246058"/>
    </source>
</evidence>
<proteinExistence type="predicted"/>
<keyword evidence="2" id="KW-0378">Hydrolase</keyword>
<keyword evidence="3" id="KW-1185">Reference proteome</keyword>
<sequence length="165" mass="17825">MPTIYEAHSFAALAHAGQLDKRGQPYIRHLERVANRALARAGHARSVDRLDIDPQLVMQVALLHDVLEDTPRQAADLRASGFPEAVIAAVRVLTKPAVPVPYPERIDGVIASGDLMAILVKMSDNEDNLAPDRDLPEAGLPLRERYATSFARLSTAAGALGYTGP</sequence>
<accession>A0A2U8VU32</accession>
<dbReference type="GO" id="GO:0016787">
    <property type="term" value="F:hydrolase activity"/>
    <property type="evidence" value="ECO:0007669"/>
    <property type="project" value="UniProtKB-KW"/>
</dbReference>
<dbReference type="OrthoDB" id="9802385at2"/>
<feature type="domain" description="HD/PDEase" evidence="1">
    <location>
        <begin position="22"/>
        <end position="138"/>
    </location>
</feature>
<dbReference type="KEGG" id="meti:DK427_15360"/>